<dbReference type="GO" id="GO:0006814">
    <property type="term" value="P:sodium ion transport"/>
    <property type="evidence" value="ECO:0007669"/>
    <property type="project" value="TreeGrafter"/>
</dbReference>
<dbReference type="PANTHER" id="PTHR47077:SF1">
    <property type="entry name" value="CATION CHANNEL SPERM-ASSOCIATED PROTEIN 4"/>
    <property type="match status" value="1"/>
</dbReference>
<gene>
    <name evidence="8" type="ORF">AMSG_11056</name>
</gene>
<keyword evidence="2 6" id="KW-0812">Transmembrane</keyword>
<feature type="transmembrane region" description="Helical" evidence="6">
    <location>
        <begin position="381"/>
        <end position="402"/>
    </location>
</feature>
<dbReference type="GO" id="GO:0001669">
    <property type="term" value="C:acrosomal vesicle"/>
    <property type="evidence" value="ECO:0007669"/>
    <property type="project" value="TreeGrafter"/>
</dbReference>
<feature type="transmembrane region" description="Helical" evidence="6">
    <location>
        <begin position="274"/>
        <end position="294"/>
    </location>
</feature>
<feature type="domain" description="Ion transport" evidence="7">
    <location>
        <begin position="148"/>
        <end position="368"/>
    </location>
</feature>
<feature type="compositionally biased region" description="Acidic residues" evidence="5">
    <location>
        <begin position="495"/>
        <end position="508"/>
    </location>
</feature>
<name>A0A0L0DT43_THETB</name>
<dbReference type="InterPro" id="IPR005821">
    <property type="entry name" value="Ion_trans_dom"/>
</dbReference>
<dbReference type="Proteomes" id="UP000054408">
    <property type="component" value="Unassembled WGS sequence"/>
</dbReference>
<dbReference type="AlphaFoldDB" id="A0A0L0DT43"/>
<dbReference type="PANTHER" id="PTHR47077">
    <property type="entry name" value="ION_TRANS DOMAIN-CONTAINING PROTEIN"/>
    <property type="match status" value="1"/>
</dbReference>
<feature type="transmembrane region" description="Helical" evidence="6">
    <location>
        <begin position="212"/>
        <end position="230"/>
    </location>
</feature>
<feature type="region of interest" description="Disordered" evidence="5">
    <location>
        <begin position="1"/>
        <end position="44"/>
    </location>
</feature>
<dbReference type="STRING" id="461836.A0A0L0DT43"/>
<dbReference type="GO" id="GO:0005245">
    <property type="term" value="F:voltage-gated calcium channel activity"/>
    <property type="evidence" value="ECO:0007669"/>
    <property type="project" value="TreeGrafter"/>
</dbReference>
<dbReference type="GeneID" id="25569124"/>
<dbReference type="GO" id="GO:0036128">
    <property type="term" value="C:CatSper complex"/>
    <property type="evidence" value="ECO:0007669"/>
    <property type="project" value="InterPro"/>
</dbReference>
<comment type="subcellular location">
    <subcellularLocation>
        <location evidence="1">Membrane</location>
        <topology evidence="1">Multi-pass membrane protein</topology>
    </subcellularLocation>
</comment>
<feature type="compositionally biased region" description="Basic and acidic residues" evidence="5">
    <location>
        <begin position="546"/>
        <end position="565"/>
    </location>
</feature>
<evidence type="ECO:0000313" key="9">
    <source>
        <dbReference type="Proteomes" id="UP000054408"/>
    </source>
</evidence>
<proteinExistence type="predicted"/>
<feature type="compositionally biased region" description="Basic and acidic residues" evidence="5">
    <location>
        <begin position="26"/>
        <end position="36"/>
    </location>
</feature>
<evidence type="ECO:0000256" key="3">
    <source>
        <dbReference type="ARBA" id="ARBA00022989"/>
    </source>
</evidence>
<dbReference type="GO" id="GO:0005227">
    <property type="term" value="F:calcium-activated cation channel activity"/>
    <property type="evidence" value="ECO:0007669"/>
    <property type="project" value="InterPro"/>
</dbReference>
<dbReference type="RefSeq" id="XP_013753028.1">
    <property type="nucleotide sequence ID" value="XM_013897574.1"/>
</dbReference>
<dbReference type="GO" id="GO:0048240">
    <property type="term" value="P:sperm capacitation"/>
    <property type="evidence" value="ECO:0007669"/>
    <property type="project" value="TreeGrafter"/>
</dbReference>
<evidence type="ECO:0000256" key="6">
    <source>
        <dbReference type="SAM" id="Phobius"/>
    </source>
</evidence>
<dbReference type="GO" id="GO:0097228">
    <property type="term" value="C:sperm principal piece"/>
    <property type="evidence" value="ECO:0007669"/>
    <property type="project" value="TreeGrafter"/>
</dbReference>
<evidence type="ECO:0000313" key="8">
    <source>
        <dbReference type="EMBL" id="KNC55397.1"/>
    </source>
</evidence>
<keyword evidence="3 6" id="KW-1133">Transmembrane helix</keyword>
<protein>
    <submittedName>
        <fullName evidence="8">Cation channel sperm-associated protein 4</fullName>
    </submittedName>
</protein>
<feature type="region of interest" description="Disordered" evidence="5">
    <location>
        <begin position="488"/>
        <end position="565"/>
    </location>
</feature>
<evidence type="ECO:0000256" key="1">
    <source>
        <dbReference type="ARBA" id="ARBA00004141"/>
    </source>
</evidence>
<reference evidence="8 9" key="1">
    <citation type="submission" date="2010-05" db="EMBL/GenBank/DDBJ databases">
        <title>The Genome Sequence of Thecamonas trahens ATCC 50062.</title>
        <authorList>
            <consortium name="The Broad Institute Genome Sequencing Platform"/>
            <person name="Russ C."/>
            <person name="Cuomo C."/>
            <person name="Shea T."/>
            <person name="Young S.K."/>
            <person name="Zeng Q."/>
            <person name="Koehrsen M."/>
            <person name="Haas B."/>
            <person name="Borodovsky M."/>
            <person name="Guigo R."/>
            <person name="Alvarado L."/>
            <person name="Berlin A."/>
            <person name="Bochicchio J."/>
            <person name="Borenstein D."/>
            <person name="Chapman S."/>
            <person name="Chen Z."/>
            <person name="Freedman E."/>
            <person name="Gellesch M."/>
            <person name="Goldberg J."/>
            <person name="Griggs A."/>
            <person name="Gujja S."/>
            <person name="Heilman E."/>
            <person name="Heiman D."/>
            <person name="Hepburn T."/>
            <person name="Howarth C."/>
            <person name="Jen D."/>
            <person name="Larson L."/>
            <person name="Mehta T."/>
            <person name="Park D."/>
            <person name="Pearson M."/>
            <person name="Roberts A."/>
            <person name="Saif S."/>
            <person name="Shenoy N."/>
            <person name="Sisk P."/>
            <person name="Stolte C."/>
            <person name="Sykes S."/>
            <person name="Thomson T."/>
            <person name="Walk T."/>
            <person name="White J."/>
            <person name="Yandava C."/>
            <person name="Burger G."/>
            <person name="Gray M.W."/>
            <person name="Holland P.W.H."/>
            <person name="King N."/>
            <person name="Lang F.B.F."/>
            <person name="Roger A.J."/>
            <person name="Ruiz-Trillo I."/>
            <person name="Lander E."/>
            <person name="Nusbaum C."/>
        </authorList>
    </citation>
    <scope>NUCLEOTIDE SEQUENCE [LARGE SCALE GENOMIC DNA]</scope>
    <source>
        <strain evidence="8 9">ATCC 50062</strain>
    </source>
</reference>
<dbReference type="InterPro" id="IPR027359">
    <property type="entry name" value="Volt_channel_dom_sf"/>
</dbReference>
<evidence type="ECO:0000259" key="7">
    <source>
        <dbReference type="Pfam" id="PF00520"/>
    </source>
</evidence>
<dbReference type="EMBL" id="GL349500">
    <property type="protein sequence ID" value="KNC55397.1"/>
    <property type="molecule type" value="Genomic_DNA"/>
</dbReference>
<dbReference type="OrthoDB" id="416585at2759"/>
<dbReference type="Gene3D" id="1.10.287.70">
    <property type="match status" value="1"/>
</dbReference>
<feature type="compositionally biased region" description="Low complexity" evidence="5">
    <location>
        <begin position="509"/>
        <end position="519"/>
    </location>
</feature>
<feature type="transmembrane region" description="Helical" evidence="6">
    <location>
        <begin position="146"/>
        <end position="165"/>
    </location>
</feature>
<dbReference type="InterPro" id="IPR028744">
    <property type="entry name" value="CatSper4"/>
</dbReference>
<dbReference type="OMA" id="GEAMFTM"/>
<evidence type="ECO:0000256" key="2">
    <source>
        <dbReference type="ARBA" id="ARBA00022692"/>
    </source>
</evidence>
<sequence length="565" mass="60627">MAESVGALPTFRGEAGSAAAGGGRGGGKEKMGERGRRQTYPTDVELTASEFEIPGVLAAADEELPSAPSEPRRVFGAGITLDELKAEESVRGGAGGGRMDGPGLAQVGDDGGKPEINFADVVDVDPSEAWDSYVSQDLVGVLVESVAFRLGILFIIVLNSILIGVQTDRAIQSRMDGLLSAFDTVFLIIFVVEIGLKWYYGFMRFWLQGWNIFDLIIVAASLLGPSLSFLSSGRVLRILRVVRAFRSLRSISALQGLQIIVQTILQSLPDMLNILLLLMIVAFIFAVVGVTVFGDATPQHFGSLDQALFSLFIIVTQDGWVSMFSDLEDKGMFVPAALYFASFIILGAFVLSNVFVGVVVTNLSVSYNELKRTKRAQRRSLITPATAAIMGGAAGAAAAAAGSTARPSSGKREKNMPLLPLVPTPDVPISTWRAQMPLETPDSLRSLPISTLENYLVLVAALEQNMSEYVEIRSRLHAAAEVVAGVNELHRPDGGDDDDEYESDDDDTVTGSAATSMAGAGLGSPVPTETDRSEEPLEAVVPQRDVLSRQIREQQHAGELRRRRP</sequence>
<accession>A0A0L0DT43</accession>
<dbReference type="GO" id="GO:0030317">
    <property type="term" value="P:flagellated sperm motility"/>
    <property type="evidence" value="ECO:0007669"/>
    <property type="project" value="InterPro"/>
</dbReference>
<dbReference type="eggNOG" id="KOG2301">
    <property type="taxonomic scope" value="Eukaryota"/>
</dbReference>
<keyword evidence="9" id="KW-1185">Reference proteome</keyword>
<dbReference type="SUPFAM" id="SSF81324">
    <property type="entry name" value="Voltage-gated potassium channels"/>
    <property type="match status" value="1"/>
</dbReference>
<evidence type="ECO:0000256" key="4">
    <source>
        <dbReference type="ARBA" id="ARBA00023136"/>
    </source>
</evidence>
<dbReference type="Gene3D" id="1.20.120.350">
    <property type="entry name" value="Voltage-gated potassium channels. Chain C"/>
    <property type="match status" value="1"/>
</dbReference>
<organism evidence="8 9">
    <name type="scientific">Thecamonas trahens ATCC 50062</name>
    <dbReference type="NCBI Taxonomy" id="461836"/>
    <lineage>
        <taxon>Eukaryota</taxon>
        <taxon>Apusozoa</taxon>
        <taxon>Apusomonadida</taxon>
        <taxon>Apusomonadidae</taxon>
        <taxon>Thecamonas</taxon>
    </lineage>
</organism>
<keyword evidence="4 6" id="KW-0472">Membrane</keyword>
<dbReference type="Pfam" id="PF00520">
    <property type="entry name" value="Ion_trans"/>
    <property type="match status" value="1"/>
</dbReference>
<feature type="transmembrane region" description="Helical" evidence="6">
    <location>
        <begin position="177"/>
        <end position="200"/>
    </location>
</feature>
<evidence type="ECO:0000256" key="5">
    <source>
        <dbReference type="SAM" id="MobiDB-lite"/>
    </source>
</evidence>
<feature type="transmembrane region" description="Helical" evidence="6">
    <location>
        <begin position="336"/>
        <end position="360"/>
    </location>
</feature>